<keyword evidence="6" id="KW-0408">Iron</keyword>
<dbReference type="OrthoDB" id="9807864at2"/>
<name>A0A1M6SR91_9FLAO</name>
<reference evidence="12" key="3">
    <citation type="submission" date="2016-11" db="EMBL/GenBank/DDBJ databases">
        <authorList>
            <person name="Varghese N."/>
            <person name="Submissions S."/>
        </authorList>
    </citation>
    <scope>NUCLEOTIDE SEQUENCE [LARGE SCALE GENOMIC DNA]</scope>
    <source>
        <strain evidence="12">DSM 27989</strain>
    </source>
</reference>
<dbReference type="SUPFAM" id="SSF54292">
    <property type="entry name" value="2Fe-2S ferredoxin-like"/>
    <property type="match status" value="1"/>
</dbReference>
<comment type="cofactor">
    <cofactor evidence="8">
        <name>[2Fe-2S] cluster</name>
        <dbReference type="ChEBI" id="CHEBI:190135"/>
    </cofactor>
</comment>
<evidence type="ECO:0000259" key="9">
    <source>
        <dbReference type="PROSITE" id="PS51085"/>
    </source>
</evidence>
<evidence type="ECO:0000256" key="7">
    <source>
        <dbReference type="ARBA" id="ARBA00023014"/>
    </source>
</evidence>
<reference evidence="10" key="5">
    <citation type="submission" date="2024-05" db="EMBL/GenBank/DDBJ databases">
        <authorList>
            <person name="Sun Q."/>
            <person name="Zhou Y."/>
        </authorList>
    </citation>
    <scope>NUCLEOTIDE SEQUENCE</scope>
    <source>
        <strain evidence="10">CGMCC 1.12707</strain>
    </source>
</reference>
<keyword evidence="3" id="KW-0001">2Fe-2S</keyword>
<comment type="similarity">
    <text evidence="1">Belongs to the 2Fe2S plant-type ferredoxin family.</text>
</comment>
<evidence type="ECO:0000313" key="11">
    <source>
        <dbReference type="EMBL" id="SHK47147.1"/>
    </source>
</evidence>
<dbReference type="PANTHER" id="PTHR43112">
    <property type="entry name" value="FERREDOXIN"/>
    <property type="match status" value="1"/>
</dbReference>
<reference evidence="10" key="1">
    <citation type="journal article" date="2014" name="Int. J. Syst. Evol. Microbiol.">
        <title>Complete genome of a new Firmicutes species belonging to the dominant human colonic microbiota ('Ruminococcus bicirculans') reveals two chromosomes and a selective capacity to utilize plant glucans.</title>
        <authorList>
            <consortium name="NISC Comparative Sequencing Program"/>
            <person name="Wegmann U."/>
            <person name="Louis P."/>
            <person name="Goesmann A."/>
            <person name="Henrissat B."/>
            <person name="Duncan S.H."/>
            <person name="Flint H.J."/>
        </authorList>
    </citation>
    <scope>NUCLEOTIDE SEQUENCE</scope>
    <source>
        <strain evidence="10">CGMCC 1.12707</strain>
    </source>
</reference>
<dbReference type="CDD" id="cd00207">
    <property type="entry name" value="fer2"/>
    <property type="match status" value="1"/>
</dbReference>
<reference evidence="11" key="2">
    <citation type="submission" date="2016-11" db="EMBL/GenBank/DDBJ databases">
        <authorList>
            <person name="Jaros S."/>
            <person name="Januszkiewicz K."/>
            <person name="Wedrychowicz H."/>
        </authorList>
    </citation>
    <scope>NUCLEOTIDE SEQUENCE [LARGE SCALE GENOMIC DNA]</scope>
    <source>
        <strain evidence="11">DSM 27989</strain>
    </source>
</reference>
<evidence type="ECO:0000256" key="2">
    <source>
        <dbReference type="ARBA" id="ARBA00022448"/>
    </source>
</evidence>
<keyword evidence="7" id="KW-0411">Iron-sulfur</keyword>
<dbReference type="InterPro" id="IPR001041">
    <property type="entry name" value="2Fe-2S_ferredoxin-type"/>
</dbReference>
<evidence type="ECO:0000313" key="12">
    <source>
        <dbReference type="Proteomes" id="UP000184120"/>
    </source>
</evidence>
<dbReference type="EMBL" id="FRBH01000001">
    <property type="protein sequence ID" value="SHK47147.1"/>
    <property type="molecule type" value="Genomic_DNA"/>
</dbReference>
<keyword evidence="2" id="KW-0813">Transport</keyword>
<dbReference type="Gene3D" id="3.10.20.30">
    <property type="match status" value="1"/>
</dbReference>
<dbReference type="Proteomes" id="UP000184120">
    <property type="component" value="Unassembled WGS sequence"/>
</dbReference>
<dbReference type="PROSITE" id="PS51085">
    <property type="entry name" value="2FE2S_FER_2"/>
    <property type="match status" value="1"/>
</dbReference>
<organism evidence="11 12">
    <name type="scientific">Chishuiella changwenlii</name>
    <dbReference type="NCBI Taxonomy" id="1434701"/>
    <lineage>
        <taxon>Bacteria</taxon>
        <taxon>Pseudomonadati</taxon>
        <taxon>Bacteroidota</taxon>
        <taxon>Flavobacteriia</taxon>
        <taxon>Flavobacteriales</taxon>
        <taxon>Weeksellaceae</taxon>
        <taxon>Chishuiella</taxon>
    </lineage>
</organism>
<gene>
    <name evidence="10" type="ORF">GCM10010984_25910</name>
    <name evidence="11" type="ORF">SAMN05443634_10189</name>
</gene>
<sequence length="110" mass="12162">MNMMEEDKLREVNENTLDNVDVTLTLNGNTKHIQWNKNIPLLDALLNAGIDAPHSCCSGTCGSCVCKLEEGEVRLKRNFVLSEAHMQQGLILACVAVPISASIKINYDEF</sequence>
<evidence type="ECO:0000256" key="8">
    <source>
        <dbReference type="ARBA" id="ARBA00034078"/>
    </source>
</evidence>
<dbReference type="AlphaFoldDB" id="A0A1M6SR91"/>
<protein>
    <submittedName>
        <fullName evidence="11">Ferredoxin</fullName>
    </submittedName>
</protein>
<evidence type="ECO:0000256" key="3">
    <source>
        <dbReference type="ARBA" id="ARBA00022714"/>
    </source>
</evidence>
<keyword evidence="13" id="KW-1185">Reference proteome</keyword>
<evidence type="ECO:0000256" key="6">
    <source>
        <dbReference type="ARBA" id="ARBA00023004"/>
    </source>
</evidence>
<dbReference type="Proteomes" id="UP000650994">
    <property type="component" value="Unassembled WGS sequence"/>
</dbReference>
<dbReference type="GO" id="GO:0046872">
    <property type="term" value="F:metal ion binding"/>
    <property type="evidence" value="ECO:0007669"/>
    <property type="project" value="UniProtKB-KW"/>
</dbReference>
<dbReference type="Pfam" id="PF00111">
    <property type="entry name" value="Fer2"/>
    <property type="match status" value="1"/>
</dbReference>
<keyword evidence="4" id="KW-0479">Metal-binding</keyword>
<dbReference type="InterPro" id="IPR012675">
    <property type="entry name" value="Beta-grasp_dom_sf"/>
</dbReference>
<dbReference type="PANTHER" id="PTHR43112:SF3">
    <property type="entry name" value="FERREDOXIN-2, CHLOROPLASTIC"/>
    <property type="match status" value="1"/>
</dbReference>
<dbReference type="STRING" id="1434701.SAMN05443634_10189"/>
<dbReference type="InterPro" id="IPR036010">
    <property type="entry name" value="2Fe-2S_ferredoxin-like_sf"/>
</dbReference>
<reference evidence="13" key="4">
    <citation type="journal article" date="2019" name="Int. J. Syst. Evol. Microbiol.">
        <title>The Global Catalogue of Microorganisms (GCM) 10K type strain sequencing project: providing services to taxonomists for standard genome sequencing and annotation.</title>
        <authorList>
            <consortium name="The Broad Institute Genomics Platform"/>
            <consortium name="The Broad Institute Genome Sequencing Center for Infectious Disease"/>
            <person name="Wu L."/>
            <person name="Ma J."/>
        </authorList>
    </citation>
    <scope>NUCLEOTIDE SEQUENCE [LARGE SCALE GENOMIC DNA]</scope>
    <source>
        <strain evidence="13">CGMCC 1.12707</strain>
    </source>
</reference>
<dbReference type="EMBL" id="BMFL01000019">
    <property type="protein sequence ID" value="GGF07499.1"/>
    <property type="molecule type" value="Genomic_DNA"/>
</dbReference>
<evidence type="ECO:0000313" key="13">
    <source>
        <dbReference type="Proteomes" id="UP000650994"/>
    </source>
</evidence>
<accession>A0A1M6SR91</accession>
<feature type="domain" description="2Fe-2S ferredoxin-type" evidence="9">
    <location>
        <begin position="20"/>
        <end position="110"/>
    </location>
</feature>
<proteinExistence type="inferred from homology"/>
<dbReference type="GO" id="GO:0051537">
    <property type="term" value="F:2 iron, 2 sulfur cluster binding"/>
    <property type="evidence" value="ECO:0007669"/>
    <property type="project" value="UniProtKB-KW"/>
</dbReference>
<evidence type="ECO:0000256" key="1">
    <source>
        <dbReference type="ARBA" id="ARBA00007874"/>
    </source>
</evidence>
<evidence type="ECO:0000256" key="5">
    <source>
        <dbReference type="ARBA" id="ARBA00022982"/>
    </source>
</evidence>
<evidence type="ECO:0000256" key="4">
    <source>
        <dbReference type="ARBA" id="ARBA00022723"/>
    </source>
</evidence>
<evidence type="ECO:0000313" key="10">
    <source>
        <dbReference type="EMBL" id="GGF07499.1"/>
    </source>
</evidence>
<keyword evidence="5" id="KW-0249">Electron transport</keyword>